<accession>A0A0F8Z1U9</accession>
<keyword evidence="2" id="KW-1003">Cell membrane</keyword>
<keyword evidence="4" id="KW-0067">ATP-binding</keyword>
<dbReference type="AlphaFoldDB" id="A0A0F8Z1U9"/>
<protein>
    <recommendedName>
        <fullName evidence="7">ABC transporter domain-containing protein</fullName>
    </recommendedName>
</protein>
<evidence type="ECO:0000259" key="7">
    <source>
        <dbReference type="Pfam" id="PF00005"/>
    </source>
</evidence>
<evidence type="ECO:0000256" key="3">
    <source>
        <dbReference type="ARBA" id="ARBA00022741"/>
    </source>
</evidence>
<evidence type="ECO:0000256" key="4">
    <source>
        <dbReference type="ARBA" id="ARBA00022840"/>
    </source>
</evidence>
<keyword evidence="1" id="KW-0813">Transport</keyword>
<dbReference type="EMBL" id="LAZR01062994">
    <property type="protein sequence ID" value="KKK60389.1"/>
    <property type="molecule type" value="Genomic_DNA"/>
</dbReference>
<organism evidence="8">
    <name type="scientific">marine sediment metagenome</name>
    <dbReference type="NCBI Taxonomy" id="412755"/>
    <lineage>
        <taxon>unclassified sequences</taxon>
        <taxon>metagenomes</taxon>
        <taxon>ecological metagenomes</taxon>
    </lineage>
</organism>
<dbReference type="Gene3D" id="3.40.50.300">
    <property type="entry name" value="P-loop containing nucleotide triphosphate hydrolases"/>
    <property type="match status" value="1"/>
</dbReference>
<name>A0A0F8Z1U9_9ZZZZ</name>
<dbReference type="SUPFAM" id="SSF52540">
    <property type="entry name" value="P-loop containing nucleoside triphosphate hydrolases"/>
    <property type="match status" value="1"/>
</dbReference>
<dbReference type="PANTHER" id="PTHR43790:SF3">
    <property type="entry name" value="D-ALLOSE IMPORT ATP-BINDING PROTEIN ALSA-RELATED"/>
    <property type="match status" value="1"/>
</dbReference>
<dbReference type="InterPro" id="IPR003439">
    <property type="entry name" value="ABC_transporter-like_ATP-bd"/>
</dbReference>
<dbReference type="InterPro" id="IPR027417">
    <property type="entry name" value="P-loop_NTPase"/>
</dbReference>
<evidence type="ECO:0000256" key="6">
    <source>
        <dbReference type="ARBA" id="ARBA00023136"/>
    </source>
</evidence>
<keyword evidence="5" id="KW-1278">Translocase</keyword>
<dbReference type="GO" id="GO:0005524">
    <property type="term" value="F:ATP binding"/>
    <property type="evidence" value="ECO:0007669"/>
    <property type="project" value="UniProtKB-KW"/>
</dbReference>
<keyword evidence="6" id="KW-0472">Membrane</keyword>
<dbReference type="InterPro" id="IPR050107">
    <property type="entry name" value="ABC_carbohydrate_import_ATPase"/>
</dbReference>
<evidence type="ECO:0000256" key="1">
    <source>
        <dbReference type="ARBA" id="ARBA00022448"/>
    </source>
</evidence>
<evidence type="ECO:0000313" key="8">
    <source>
        <dbReference type="EMBL" id="KKK60389.1"/>
    </source>
</evidence>
<reference evidence="8" key="1">
    <citation type="journal article" date="2015" name="Nature">
        <title>Complex archaea that bridge the gap between prokaryotes and eukaryotes.</title>
        <authorList>
            <person name="Spang A."/>
            <person name="Saw J.H."/>
            <person name="Jorgensen S.L."/>
            <person name="Zaremba-Niedzwiedzka K."/>
            <person name="Martijn J."/>
            <person name="Lind A.E."/>
            <person name="van Eijk R."/>
            <person name="Schleper C."/>
            <person name="Guy L."/>
            <person name="Ettema T.J."/>
        </authorList>
    </citation>
    <scope>NUCLEOTIDE SEQUENCE</scope>
</reference>
<dbReference type="Pfam" id="PF00005">
    <property type="entry name" value="ABC_tran"/>
    <property type="match status" value="1"/>
</dbReference>
<dbReference type="PANTHER" id="PTHR43790">
    <property type="entry name" value="CARBOHYDRATE TRANSPORT ATP-BINDING PROTEIN MG119-RELATED"/>
    <property type="match status" value="1"/>
</dbReference>
<proteinExistence type="predicted"/>
<feature type="domain" description="ABC transporter" evidence="7">
    <location>
        <begin position="23"/>
        <end position="77"/>
    </location>
</feature>
<evidence type="ECO:0000256" key="2">
    <source>
        <dbReference type="ARBA" id="ARBA00022475"/>
    </source>
</evidence>
<keyword evidence="3" id="KW-0547">Nucleotide-binding</keyword>
<dbReference type="GO" id="GO:0016887">
    <property type="term" value="F:ATP hydrolysis activity"/>
    <property type="evidence" value="ECO:0007669"/>
    <property type="project" value="InterPro"/>
</dbReference>
<gene>
    <name evidence="8" type="ORF">LCGC14_3024850</name>
</gene>
<comment type="caution">
    <text evidence="8">The sequence shown here is derived from an EMBL/GenBank/DDBJ whole genome shotgun (WGS) entry which is preliminary data.</text>
</comment>
<evidence type="ECO:0000256" key="5">
    <source>
        <dbReference type="ARBA" id="ARBA00022967"/>
    </source>
</evidence>
<sequence>MADTSFLLKAEAVDKSFPGVHALDEVDFDLKPGEVHVLLGENGAGKSTLMKIFSGTLIKDKGRILIQDKEVDIENLSVISEHWDEGITQALMVAPFNYEYASELCIEGLELWTKALKLLEKLKKGSE</sequence>